<dbReference type="EMBL" id="AP023420">
    <property type="protein sequence ID" value="BCK82937.1"/>
    <property type="molecule type" value="Genomic_DNA"/>
</dbReference>
<sequence>MLIADDRNRGNHSLDPWLERREETVLEDAECCGKLQGAGRKRRSAATWRSGRLP</sequence>
<protein>
    <submittedName>
        <fullName evidence="1">Uncharacterized protein</fullName>
    </submittedName>
</protein>
<accession>A0A810Q9L1</accession>
<evidence type="ECO:0000313" key="1">
    <source>
        <dbReference type="EMBL" id="BCK82937.1"/>
    </source>
</evidence>
<evidence type="ECO:0000313" key="2">
    <source>
        <dbReference type="Proteomes" id="UP000679848"/>
    </source>
</evidence>
<proteinExistence type="predicted"/>
<reference evidence="1" key="1">
    <citation type="submission" date="2020-09" db="EMBL/GenBank/DDBJ databases">
        <title>New species isolated from human feces.</title>
        <authorList>
            <person name="Kitahara M."/>
            <person name="Shigeno Y."/>
            <person name="Shime M."/>
            <person name="Matsumoto Y."/>
            <person name="Nakamura S."/>
            <person name="Motooka D."/>
            <person name="Fukuoka S."/>
            <person name="Nishikawa H."/>
            <person name="Benno Y."/>
        </authorList>
    </citation>
    <scope>NUCLEOTIDE SEQUENCE</scope>
    <source>
        <strain evidence="1">MM59</strain>
    </source>
</reference>
<organism evidence="1 2">
    <name type="scientific">Pusillibacter faecalis</name>
    <dbReference type="NCBI Taxonomy" id="2714358"/>
    <lineage>
        <taxon>Bacteria</taxon>
        <taxon>Bacillati</taxon>
        <taxon>Bacillota</taxon>
        <taxon>Clostridia</taxon>
        <taxon>Eubacteriales</taxon>
        <taxon>Oscillospiraceae</taxon>
        <taxon>Pusillibacter</taxon>
    </lineage>
</organism>
<name>A0A810Q9L1_9FIRM</name>
<dbReference type="Proteomes" id="UP000679848">
    <property type="component" value="Chromosome"/>
</dbReference>
<dbReference type="AlphaFoldDB" id="A0A810Q9L1"/>
<dbReference type="KEGG" id="pfaa:MM59RIKEN_02560"/>
<gene>
    <name evidence="1" type="ORF">MM59RIKEN_02560</name>
</gene>
<keyword evidence="2" id="KW-1185">Reference proteome</keyword>